<dbReference type="EMBL" id="ML976615">
    <property type="protein sequence ID" value="KAF1847510.1"/>
    <property type="molecule type" value="Genomic_DNA"/>
</dbReference>
<dbReference type="AlphaFoldDB" id="A0A9P4GM07"/>
<evidence type="ECO:0000313" key="2">
    <source>
        <dbReference type="EMBL" id="KAF1847510.1"/>
    </source>
</evidence>
<evidence type="ECO:0008006" key="4">
    <source>
        <dbReference type="Google" id="ProtNLM"/>
    </source>
</evidence>
<evidence type="ECO:0000313" key="3">
    <source>
        <dbReference type="Proteomes" id="UP000800039"/>
    </source>
</evidence>
<reference evidence="2" key="1">
    <citation type="submission" date="2020-01" db="EMBL/GenBank/DDBJ databases">
        <authorList>
            <consortium name="DOE Joint Genome Institute"/>
            <person name="Haridas S."/>
            <person name="Albert R."/>
            <person name="Binder M."/>
            <person name="Bloem J."/>
            <person name="Labutti K."/>
            <person name="Salamov A."/>
            <person name="Andreopoulos B."/>
            <person name="Baker S.E."/>
            <person name="Barry K."/>
            <person name="Bills G."/>
            <person name="Bluhm B.H."/>
            <person name="Cannon C."/>
            <person name="Castanera R."/>
            <person name="Culley D.E."/>
            <person name="Daum C."/>
            <person name="Ezra D."/>
            <person name="Gonzalez J.B."/>
            <person name="Henrissat B."/>
            <person name="Kuo A."/>
            <person name="Liang C."/>
            <person name="Lipzen A."/>
            <person name="Lutzoni F."/>
            <person name="Magnuson J."/>
            <person name="Mondo S."/>
            <person name="Nolan M."/>
            <person name="Ohm R."/>
            <person name="Pangilinan J."/>
            <person name="Park H.-J."/>
            <person name="Ramirez L."/>
            <person name="Alfaro M."/>
            <person name="Sun H."/>
            <person name="Tritt A."/>
            <person name="Yoshinaga Y."/>
            <person name="Zwiers L.-H."/>
            <person name="Turgeon B.G."/>
            <person name="Goodwin S.B."/>
            <person name="Spatafora J.W."/>
            <person name="Crous P.W."/>
            <person name="Grigoriev I.V."/>
        </authorList>
    </citation>
    <scope>NUCLEOTIDE SEQUENCE</scope>
    <source>
        <strain evidence="2">CBS 394.84</strain>
    </source>
</reference>
<comment type="caution">
    <text evidence="2">The sequence shown here is derived from an EMBL/GenBank/DDBJ whole genome shotgun (WGS) entry which is preliminary data.</text>
</comment>
<sequence length="240" mass="26844">MFIRTTPLLAALLLPCTLAFPYPLPNSTIARNSTICNSTLSLCDANLTATADPPPTTPGKYKCIEIWPADLAVVNSRYPDYDVGRLHQARQFFMLRRQLLGDGEIATRVQFQGLPSNTSNLTCRLEFILPNLQLQLIHGPNPSFDIYQVEREFGSMATWNTYEGQDSTEVFGTVNGEPEALERTRSVSGVAAINETACNQTLSFQMRMKYDSVDMPNYWGFSNVEPPAWPEQGFRVVYGC</sequence>
<feature type="signal peptide" evidence="1">
    <location>
        <begin position="1"/>
        <end position="19"/>
    </location>
</feature>
<accession>A0A9P4GM07</accession>
<evidence type="ECO:0000256" key="1">
    <source>
        <dbReference type="SAM" id="SignalP"/>
    </source>
</evidence>
<dbReference type="Proteomes" id="UP000800039">
    <property type="component" value="Unassembled WGS sequence"/>
</dbReference>
<dbReference type="OrthoDB" id="3772810at2759"/>
<organism evidence="2 3">
    <name type="scientific">Cucurbitaria berberidis CBS 394.84</name>
    <dbReference type="NCBI Taxonomy" id="1168544"/>
    <lineage>
        <taxon>Eukaryota</taxon>
        <taxon>Fungi</taxon>
        <taxon>Dikarya</taxon>
        <taxon>Ascomycota</taxon>
        <taxon>Pezizomycotina</taxon>
        <taxon>Dothideomycetes</taxon>
        <taxon>Pleosporomycetidae</taxon>
        <taxon>Pleosporales</taxon>
        <taxon>Pleosporineae</taxon>
        <taxon>Cucurbitariaceae</taxon>
        <taxon>Cucurbitaria</taxon>
    </lineage>
</organism>
<keyword evidence="3" id="KW-1185">Reference proteome</keyword>
<dbReference type="GeneID" id="63848099"/>
<dbReference type="RefSeq" id="XP_040790073.1">
    <property type="nucleotide sequence ID" value="XM_040930847.1"/>
</dbReference>
<name>A0A9P4GM07_9PLEO</name>
<keyword evidence="1" id="KW-0732">Signal</keyword>
<gene>
    <name evidence="2" type="ORF">K460DRAFT_332576</name>
</gene>
<feature type="chain" id="PRO_5040252868" description="Ubiquitin 3 binding protein But2 C-terminal domain-containing protein" evidence="1">
    <location>
        <begin position="20"/>
        <end position="240"/>
    </location>
</feature>
<protein>
    <recommendedName>
        <fullName evidence="4">Ubiquitin 3 binding protein But2 C-terminal domain-containing protein</fullName>
    </recommendedName>
</protein>
<proteinExistence type="predicted"/>